<dbReference type="OrthoDB" id="5289858at2"/>
<gene>
    <name evidence="3" type="ORF">CAL15_06305</name>
</gene>
<accession>A0A1W6Z9F4</accession>
<organism evidence="3 4">
    <name type="scientific">Bordetella genomosp. 13</name>
    <dbReference type="NCBI Taxonomy" id="463040"/>
    <lineage>
        <taxon>Bacteria</taxon>
        <taxon>Pseudomonadati</taxon>
        <taxon>Pseudomonadota</taxon>
        <taxon>Betaproteobacteria</taxon>
        <taxon>Burkholderiales</taxon>
        <taxon>Alcaligenaceae</taxon>
        <taxon>Bordetella</taxon>
    </lineage>
</organism>
<keyword evidence="4" id="KW-1185">Reference proteome</keyword>
<dbReference type="STRING" id="463040.CAL15_06305"/>
<evidence type="ECO:0000256" key="2">
    <source>
        <dbReference type="SAM" id="SignalP"/>
    </source>
</evidence>
<protein>
    <recommendedName>
        <fullName evidence="5">DUF3443 domain-containing protein</fullName>
    </recommendedName>
</protein>
<feature type="signal peptide" evidence="2">
    <location>
        <begin position="1"/>
        <end position="23"/>
    </location>
</feature>
<sequence length="427" mass="43019">MRKTAWIYAACLTALLSACGGGGDDDGDSASPTQITPAPQEAPAAGGPSATPSDSAAPNAIPVTVGNAPGRPRNFPVVSVTVCAPGSNAGASCATIDNVLLDTGSYGLRLYASAIPADTLAALEPQRIAGAQVASCAIFVDSHAWGTVRNADVRMASQVAQNVPIHVWSDPGLPASSPAACQLNSSMDTVADLGGNGILGVGVAPADCPGCSIAASGQFYYSCTGAVCTPAIQPLANQIGNPVSRFADHNNGIVLQMEPIGSGGKSVATGTLVFGVDTAANNVLAGRGATVLRTDGSGGFEAVYKGVRMRAFTDSGSNGYFFGDADLPHSRISPDFYAPEATQSLSLWVLDRNAAAGTTGAELRFDVANADSLFATGNAAFNNLAGDVPGAFDLGLPFFYGRHVYYGLTGRASAGGGSGPYVGYAPQ</sequence>
<evidence type="ECO:0000256" key="1">
    <source>
        <dbReference type="SAM" id="MobiDB-lite"/>
    </source>
</evidence>
<feature type="region of interest" description="Disordered" evidence="1">
    <location>
        <begin position="22"/>
        <end position="61"/>
    </location>
</feature>
<evidence type="ECO:0000313" key="4">
    <source>
        <dbReference type="Proteomes" id="UP000194161"/>
    </source>
</evidence>
<dbReference type="Proteomes" id="UP000194161">
    <property type="component" value="Chromosome"/>
</dbReference>
<dbReference type="Pfam" id="PF11925">
    <property type="entry name" value="DUF3443"/>
    <property type="match status" value="1"/>
</dbReference>
<dbReference type="InterPro" id="IPR021847">
    <property type="entry name" value="DUF3443"/>
</dbReference>
<dbReference type="PROSITE" id="PS51257">
    <property type="entry name" value="PROKAR_LIPOPROTEIN"/>
    <property type="match status" value="1"/>
</dbReference>
<dbReference type="EMBL" id="CP021111">
    <property type="protein sequence ID" value="ARP94026.1"/>
    <property type="molecule type" value="Genomic_DNA"/>
</dbReference>
<dbReference type="RefSeq" id="WP_086077796.1">
    <property type="nucleotide sequence ID" value="NZ_CP021111.1"/>
</dbReference>
<dbReference type="KEGG" id="bgm:CAL15_06305"/>
<proteinExistence type="predicted"/>
<dbReference type="AlphaFoldDB" id="A0A1W6Z9F4"/>
<name>A0A1W6Z9F4_9BORD</name>
<reference evidence="3 4" key="1">
    <citation type="submission" date="2017-05" db="EMBL/GenBank/DDBJ databases">
        <title>Complete and WGS of Bordetella genogroups.</title>
        <authorList>
            <person name="Spilker T."/>
            <person name="LiPuma J."/>
        </authorList>
    </citation>
    <scope>NUCLEOTIDE SEQUENCE [LARGE SCALE GENOMIC DNA]</scope>
    <source>
        <strain evidence="3 4">AU7206</strain>
    </source>
</reference>
<feature type="compositionally biased region" description="Low complexity" evidence="1">
    <location>
        <begin position="37"/>
        <end position="60"/>
    </location>
</feature>
<evidence type="ECO:0008006" key="5">
    <source>
        <dbReference type="Google" id="ProtNLM"/>
    </source>
</evidence>
<evidence type="ECO:0000313" key="3">
    <source>
        <dbReference type="EMBL" id="ARP94026.1"/>
    </source>
</evidence>
<feature type="chain" id="PRO_5012574504" description="DUF3443 domain-containing protein" evidence="2">
    <location>
        <begin position="24"/>
        <end position="427"/>
    </location>
</feature>
<keyword evidence="2" id="KW-0732">Signal</keyword>